<evidence type="ECO:0000259" key="2">
    <source>
        <dbReference type="Pfam" id="PF07484"/>
    </source>
</evidence>
<name>A0A0U4K5K2_9CAUD</name>
<feature type="region of interest" description="Disordered" evidence="1">
    <location>
        <begin position="550"/>
        <end position="572"/>
    </location>
</feature>
<dbReference type="KEGG" id="vg:28799638"/>
<dbReference type="OrthoDB" id="20406at10239"/>
<proteinExistence type="predicted"/>
<dbReference type="EMBL" id="KT887559">
    <property type="protein sequence ID" value="ALY08275.1"/>
    <property type="molecule type" value="Genomic_DNA"/>
</dbReference>
<dbReference type="Gene3D" id="3.90.1340.10">
    <property type="entry name" value="Phage tail collar domain"/>
    <property type="match status" value="1"/>
</dbReference>
<dbReference type="Proteomes" id="UP000201753">
    <property type="component" value="Segment"/>
</dbReference>
<evidence type="ECO:0000256" key="1">
    <source>
        <dbReference type="SAM" id="MobiDB-lite"/>
    </source>
</evidence>
<feature type="domain" description="Phage tail fibre protein N-terminal" evidence="3">
    <location>
        <begin position="3"/>
        <end position="157"/>
    </location>
</feature>
<feature type="domain" description="Phage tail collar" evidence="2">
    <location>
        <begin position="468"/>
        <end position="525"/>
    </location>
</feature>
<evidence type="ECO:0000313" key="5">
    <source>
        <dbReference type="Proteomes" id="UP000201753"/>
    </source>
</evidence>
<dbReference type="GeneID" id="28799638"/>
<evidence type="ECO:0000259" key="3">
    <source>
        <dbReference type="Pfam" id="PF12571"/>
    </source>
</evidence>
<dbReference type="RefSeq" id="YP_009276454.1">
    <property type="nucleotide sequence ID" value="NC_030940.1"/>
</dbReference>
<evidence type="ECO:0000313" key="4">
    <source>
        <dbReference type="EMBL" id="ALY08275.1"/>
    </source>
</evidence>
<dbReference type="Pfam" id="PF07484">
    <property type="entry name" value="Collar"/>
    <property type="match status" value="1"/>
</dbReference>
<dbReference type="SUPFAM" id="SSF88874">
    <property type="entry name" value="Receptor-binding domain of short tail fibre protein gp12"/>
    <property type="match status" value="1"/>
</dbReference>
<protein>
    <submittedName>
        <fullName evidence="4">Tail fiber protein</fullName>
    </submittedName>
</protein>
<accession>A0A0U4K5K2</accession>
<dbReference type="InterPro" id="IPR011083">
    <property type="entry name" value="Phage_tail_collar_dom"/>
</dbReference>
<dbReference type="Pfam" id="PF12571">
    <property type="entry name" value="Phage_tail_fib"/>
    <property type="match status" value="1"/>
</dbReference>
<organism evidence="4 5">
    <name type="scientific">Pseudomonas phage phi3</name>
    <dbReference type="NCBI Taxonomy" id="1754217"/>
    <lineage>
        <taxon>Viruses</taxon>
        <taxon>Duplodnaviria</taxon>
        <taxon>Heunggongvirae</taxon>
        <taxon>Uroviricota</taxon>
        <taxon>Caudoviricetes</taxon>
        <taxon>Peduoviridae</taxon>
        <taxon>Phitrevirus</taxon>
        <taxon>Phitrevirus phi3</taxon>
    </lineage>
</organism>
<reference evidence="4 5" key="1">
    <citation type="journal article" date="2015" name="MBio">
        <title>Phylogenetic Distribution of CRISPR-Cas Systems in Antibiotic-Resistant Pseudomonas aeruginosa.</title>
        <authorList>
            <person name="van Belkum A."/>
            <person name="Soriaga L.B."/>
            <person name="LaFave M.C."/>
            <person name="Akella S."/>
            <person name="Veyrieras J.B."/>
            <person name="Barbu E.M."/>
            <person name="Shortridge D."/>
            <person name="Blanc B."/>
            <person name="Hannum G."/>
            <person name="Zambardi G."/>
            <person name="Miller K."/>
            <person name="Enright M.C."/>
            <person name="Mugnier N."/>
            <person name="Brami D."/>
            <person name="Schicklin S."/>
            <person name="Felderman M."/>
            <person name="Schwartz A.S."/>
            <person name="Richardson T.H."/>
            <person name="Peterson T.C."/>
            <person name="Hubby B."/>
            <person name="Cady K.C."/>
        </authorList>
    </citation>
    <scope>NUCLEOTIDE SEQUENCE [LARGE SCALE GENOMIC DNA]</scope>
</reference>
<keyword evidence="5" id="KW-1185">Reference proteome</keyword>
<dbReference type="InterPro" id="IPR037053">
    <property type="entry name" value="Phage_tail_collar_dom_sf"/>
</dbReference>
<dbReference type="InterPro" id="IPR022225">
    <property type="entry name" value="Phage_tail_fibre_N"/>
</dbReference>
<sequence length="654" mass="69706">MARITAAGERLIAQKLGEKKILEVSRFVLALVPGLDPTRPVDRDAALPPAQQIVHTAPVTQAGYVNPNQVVYSLMMGSDVGDFDWNWIGLETAEKVLLAVAYVPVQQKRKNRPPLQIGNNVTRNFLVAFDGAQELTGITIDASTWQHDFTVRLAGIDERERLANRDMFGRGTFFSTGLLLEKASTNYRLKAGLAYVEGIRVHAPEDVSIAAPSLPNTAWLDVRLQRSQSDVVASWSIAWGTNQTDYTDSAGVRHYLVPLADLDAGGNLVADRRLPKPITGPLVDHWAAQVGDYPKLRARATTKTDVGLDKIPNAISDDPALDRGDVLATTKATRAVQLRAAQDLDDLAKSLGTAARRDVGTDAGDLLEVGAFGWGTNDSPVAASVNIYESSVTKFTPATEYVPEIFGMSYGVVATFAYSERETRASQLFFGQSPENKLMFRSGNYTWAPFLEIWHSGNLNPQAIVPAGAVVAFAMYSPPAGYLKANGAAVSRTAYAALFATIGTYYGAGDGSTTFNLPDYRGEFLRALDDGRGLDLGRQLGTLQSSQNLAHTHGASSSGNGGHTHTVTGTAAAAGAHSHSIASVNATALVSGTRLATLVGNASNSTTDVAGDHTHAVTGVAALEGTHNHTIYVESSGGSEARPRNVSVLICIKY</sequence>